<sequence>METNMRIAVMGDLHYPALEEGSAHIAEDRDVFYARFLEQFFSVPADLYVSIGDLTNFGWRNEFEEVYAIINGHQKPFIQVLGNHDAYAMPRREVLAATGQPRFQLIETDTAALAFLDTAREQDFTDWGGTLDAEQLEWLETTVANSSDKPLIVFGHHPVHGTTANSTRDKRSIPPNIPVWDILSKKAGSGLYVNGHNHVNSTAAREQWHFLQIAAILDEQAMRLIEISEDSITIDFIDLHDPELNKRAVTIGNAISHFELKRESAVEAAGTNHVIPILKQVSASAKQL</sequence>
<dbReference type="RefSeq" id="WP_135501920.1">
    <property type="nucleotide sequence ID" value="NZ_JACHHE010000004.1"/>
</dbReference>
<dbReference type="AlphaFoldDB" id="A0A7W8CRC8"/>
<keyword evidence="7" id="KW-1185">Reference proteome</keyword>
<dbReference type="InterPro" id="IPR050884">
    <property type="entry name" value="CNP_phosphodiesterase-III"/>
</dbReference>
<organism evidence="6 7">
    <name type="scientific">Planococcus koreensis</name>
    <dbReference type="NCBI Taxonomy" id="112331"/>
    <lineage>
        <taxon>Bacteria</taxon>
        <taxon>Bacillati</taxon>
        <taxon>Bacillota</taxon>
        <taxon>Bacilli</taxon>
        <taxon>Bacillales</taxon>
        <taxon>Caryophanaceae</taxon>
        <taxon>Planococcus</taxon>
    </lineage>
</organism>
<evidence type="ECO:0000256" key="3">
    <source>
        <dbReference type="ARBA" id="ARBA00023004"/>
    </source>
</evidence>
<name>A0A7W8CRC8_9BACL</name>
<evidence type="ECO:0000256" key="1">
    <source>
        <dbReference type="ARBA" id="ARBA00022723"/>
    </source>
</evidence>
<dbReference type="Gene3D" id="3.60.21.10">
    <property type="match status" value="1"/>
</dbReference>
<comment type="similarity">
    <text evidence="4">Belongs to the cyclic nucleotide phosphodiesterase class-III family.</text>
</comment>
<dbReference type="OrthoDB" id="1645838at2"/>
<evidence type="ECO:0000256" key="4">
    <source>
        <dbReference type="ARBA" id="ARBA00025742"/>
    </source>
</evidence>
<dbReference type="InterPro" id="IPR004843">
    <property type="entry name" value="Calcineurin-like_PHP"/>
</dbReference>
<keyword evidence="1" id="KW-0479">Metal-binding</keyword>
<evidence type="ECO:0000256" key="2">
    <source>
        <dbReference type="ARBA" id="ARBA00022801"/>
    </source>
</evidence>
<accession>A0A7W8CRC8</accession>
<evidence type="ECO:0000313" key="7">
    <source>
        <dbReference type="Proteomes" id="UP000525923"/>
    </source>
</evidence>
<comment type="caution">
    <text evidence="6">The sequence shown here is derived from an EMBL/GenBank/DDBJ whole genome shotgun (WGS) entry which is preliminary data.</text>
</comment>
<protein>
    <submittedName>
        <fullName evidence="6">Putative phosphodiesterase</fullName>
    </submittedName>
</protein>
<keyword evidence="3" id="KW-0408">Iron</keyword>
<dbReference type="EMBL" id="JACHHE010000004">
    <property type="protein sequence ID" value="MBB5180222.1"/>
    <property type="molecule type" value="Genomic_DNA"/>
</dbReference>
<keyword evidence="2" id="KW-0378">Hydrolase</keyword>
<dbReference type="PANTHER" id="PTHR42988:SF2">
    <property type="entry name" value="CYCLIC NUCLEOTIDE PHOSPHODIESTERASE CBUA0032-RELATED"/>
    <property type="match status" value="1"/>
</dbReference>
<dbReference type="GO" id="GO:0016787">
    <property type="term" value="F:hydrolase activity"/>
    <property type="evidence" value="ECO:0007669"/>
    <property type="project" value="UniProtKB-KW"/>
</dbReference>
<evidence type="ECO:0000259" key="5">
    <source>
        <dbReference type="Pfam" id="PF00149"/>
    </source>
</evidence>
<dbReference type="PANTHER" id="PTHR42988">
    <property type="entry name" value="PHOSPHOHYDROLASE"/>
    <property type="match status" value="1"/>
</dbReference>
<dbReference type="Pfam" id="PF00149">
    <property type="entry name" value="Metallophos"/>
    <property type="match status" value="1"/>
</dbReference>
<dbReference type="Proteomes" id="UP000525923">
    <property type="component" value="Unassembled WGS sequence"/>
</dbReference>
<dbReference type="InterPro" id="IPR029052">
    <property type="entry name" value="Metallo-depent_PP-like"/>
</dbReference>
<dbReference type="SUPFAM" id="SSF56300">
    <property type="entry name" value="Metallo-dependent phosphatases"/>
    <property type="match status" value="1"/>
</dbReference>
<dbReference type="GO" id="GO:0046872">
    <property type="term" value="F:metal ion binding"/>
    <property type="evidence" value="ECO:0007669"/>
    <property type="project" value="UniProtKB-KW"/>
</dbReference>
<evidence type="ECO:0000313" key="6">
    <source>
        <dbReference type="EMBL" id="MBB5180222.1"/>
    </source>
</evidence>
<proteinExistence type="inferred from homology"/>
<feature type="domain" description="Calcineurin-like phosphoesterase" evidence="5">
    <location>
        <begin position="5"/>
        <end position="199"/>
    </location>
</feature>
<reference evidence="6 7" key="1">
    <citation type="submission" date="2020-08" db="EMBL/GenBank/DDBJ databases">
        <title>Genomic Encyclopedia of Type Strains, Phase IV (KMG-IV): sequencing the most valuable type-strain genomes for metagenomic binning, comparative biology and taxonomic classification.</title>
        <authorList>
            <person name="Goeker M."/>
        </authorList>
    </citation>
    <scope>NUCLEOTIDE SEQUENCE [LARGE SCALE GENOMIC DNA]</scope>
    <source>
        <strain evidence="6 7">DSM 15895</strain>
    </source>
</reference>
<gene>
    <name evidence="6" type="ORF">HNQ44_001650</name>
</gene>